<gene>
    <name evidence="1" type="ORF">UFOPK2171_00689</name>
</gene>
<dbReference type="PANTHER" id="PTHR43384:SF11">
    <property type="entry name" value="SEPTUM SITE DETERMINING PROTEIN"/>
    <property type="match status" value="1"/>
</dbReference>
<organism evidence="1">
    <name type="scientific">freshwater metagenome</name>
    <dbReference type="NCBI Taxonomy" id="449393"/>
    <lineage>
        <taxon>unclassified sequences</taxon>
        <taxon>metagenomes</taxon>
        <taxon>ecological metagenomes</taxon>
    </lineage>
</organism>
<name>A0A6J6KQL7_9ZZZZ</name>
<dbReference type="GO" id="GO:0005524">
    <property type="term" value="F:ATP binding"/>
    <property type="evidence" value="ECO:0007669"/>
    <property type="project" value="TreeGrafter"/>
</dbReference>
<accession>A0A6J6KQL7</accession>
<dbReference type="InterPro" id="IPR050625">
    <property type="entry name" value="ParA/MinD_ATPase"/>
</dbReference>
<protein>
    <submittedName>
        <fullName evidence="1">Unannotated protein</fullName>
    </submittedName>
</protein>
<reference evidence="1" key="1">
    <citation type="submission" date="2020-05" db="EMBL/GenBank/DDBJ databases">
        <authorList>
            <person name="Chiriac C."/>
            <person name="Salcher M."/>
            <person name="Ghai R."/>
            <person name="Kavagutti S V."/>
        </authorList>
    </citation>
    <scope>NUCLEOTIDE SEQUENCE</scope>
</reference>
<proteinExistence type="predicted"/>
<dbReference type="GO" id="GO:0051782">
    <property type="term" value="P:negative regulation of cell division"/>
    <property type="evidence" value="ECO:0007669"/>
    <property type="project" value="TreeGrafter"/>
</dbReference>
<dbReference type="NCBIfam" id="TIGR03815">
    <property type="entry name" value="CpaE_hom_Actino"/>
    <property type="match status" value="1"/>
</dbReference>
<dbReference type="GO" id="GO:0005829">
    <property type="term" value="C:cytosol"/>
    <property type="evidence" value="ECO:0007669"/>
    <property type="project" value="TreeGrafter"/>
</dbReference>
<sequence>MVLVVIGATNTQTWSSALRLSAKHVATIPESRDWLIENLSEPHVTKGLSVAIVPASGGAGASLLSCGLAFHARQVFTDVALVDLDQSSASLDITFGLENQAGMRWHDFSELSGSISGSDIYRSLPSRDCVGLLTHGQLNSAETSIPRNLILEKLKEACDLVVIDFPKASDKQFSLDAISECDLVLVATTATVRGCASAKRSIAGLAGYAKNIELVVRNVPGSNLDPMQIAELLNTPLASVINTDVRIVEQIEQGFGVSGINLGGFTRNLNALAQRIAYLKEFQSVA</sequence>
<dbReference type="GO" id="GO:0016887">
    <property type="term" value="F:ATP hydrolysis activity"/>
    <property type="evidence" value="ECO:0007669"/>
    <property type="project" value="TreeGrafter"/>
</dbReference>
<dbReference type="PANTHER" id="PTHR43384">
    <property type="entry name" value="SEPTUM SITE-DETERMINING PROTEIN MIND HOMOLOG, CHLOROPLASTIC-RELATED"/>
    <property type="match status" value="1"/>
</dbReference>
<dbReference type="GO" id="GO:0009898">
    <property type="term" value="C:cytoplasmic side of plasma membrane"/>
    <property type="evidence" value="ECO:0007669"/>
    <property type="project" value="TreeGrafter"/>
</dbReference>
<dbReference type="InterPro" id="IPR027417">
    <property type="entry name" value="P-loop_NTPase"/>
</dbReference>
<dbReference type="AlphaFoldDB" id="A0A6J6KQL7"/>
<dbReference type="InterPro" id="IPR022521">
    <property type="entry name" value="Rv3660c"/>
</dbReference>
<evidence type="ECO:0000313" key="1">
    <source>
        <dbReference type="EMBL" id="CAB4651596.1"/>
    </source>
</evidence>
<dbReference type="Gene3D" id="3.40.50.300">
    <property type="entry name" value="P-loop containing nucleotide triphosphate hydrolases"/>
    <property type="match status" value="1"/>
</dbReference>
<dbReference type="SUPFAM" id="SSF52540">
    <property type="entry name" value="P-loop containing nucleoside triphosphate hydrolases"/>
    <property type="match status" value="1"/>
</dbReference>
<dbReference type="EMBL" id="CAEZWD010000081">
    <property type="protein sequence ID" value="CAB4651596.1"/>
    <property type="molecule type" value="Genomic_DNA"/>
</dbReference>